<protein>
    <submittedName>
        <fullName evidence="4">Glycosyltransferase</fullName>
    </submittedName>
</protein>
<dbReference type="OrthoDB" id="8878585at2"/>
<reference evidence="4 5" key="1">
    <citation type="submission" date="2019-03" db="EMBL/GenBank/DDBJ databases">
        <title>Genomics of glacier-inhabiting Cryobacterium strains.</title>
        <authorList>
            <person name="Liu Q."/>
            <person name="Xin Y.-H."/>
        </authorList>
    </citation>
    <scope>NUCLEOTIDE SEQUENCE [LARGE SCALE GENOMIC DNA]</scope>
    <source>
        <strain evidence="4 5">HLT2-23</strain>
    </source>
</reference>
<gene>
    <name evidence="4" type="ORF">E3O06_04010</name>
</gene>
<keyword evidence="5" id="KW-1185">Reference proteome</keyword>
<evidence type="ECO:0000256" key="2">
    <source>
        <dbReference type="ARBA" id="ARBA00022679"/>
    </source>
</evidence>
<sequence>MGASAHPVQCVENRNRPAFNDHETNEARDMKIAILHGSNDAYGASKVLCQEVECLVSLGHEVLVVVPHAGPLATDLAPFGAAVSVVIDPSLVVLRRSKLTDLLHPLTLRHDVARADVVVLWTLALSAYIPVLRLRRRRFYVSVHELLLGRVGGLLVRTLLASGAFPVCACSEATAAWLHDQGVGRDRLTVTSPVFRAVEAVPDRSVHDPLTLAVVGRVNGHKGHLEVATAFQSSALSGAGWRLLLFGAPYPGQDEALQAVQALVRSDPRIEYRGEAASVAAIAKEIDAVACFPSTPEPFGLVPIEAWRVGVRSVGFADGGAGEVLPVVGGLGVPRTDHPDHDITAALVRLAVALKARAPLPEPAQVNPLFSQDRRRTLIAQVIARS</sequence>
<proteinExistence type="predicted"/>
<evidence type="ECO:0000256" key="1">
    <source>
        <dbReference type="ARBA" id="ARBA00022676"/>
    </source>
</evidence>
<dbReference type="InterPro" id="IPR028098">
    <property type="entry name" value="Glyco_trans_4-like_N"/>
</dbReference>
<dbReference type="AlphaFoldDB" id="A0A4R8V449"/>
<evidence type="ECO:0000259" key="3">
    <source>
        <dbReference type="Pfam" id="PF13579"/>
    </source>
</evidence>
<keyword evidence="1" id="KW-0328">Glycosyltransferase</keyword>
<keyword evidence="2 4" id="KW-0808">Transferase</keyword>
<accession>A0A4R8V449</accession>
<evidence type="ECO:0000313" key="5">
    <source>
        <dbReference type="Proteomes" id="UP000298173"/>
    </source>
</evidence>
<comment type="caution">
    <text evidence="4">The sequence shown here is derived from an EMBL/GenBank/DDBJ whole genome shotgun (WGS) entry which is preliminary data.</text>
</comment>
<evidence type="ECO:0000313" key="4">
    <source>
        <dbReference type="EMBL" id="TFB75820.1"/>
    </source>
</evidence>
<dbReference type="Gene3D" id="3.40.50.2000">
    <property type="entry name" value="Glycogen Phosphorylase B"/>
    <property type="match status" value="2"/>
</dbReference>
<name>A0A4R8V449_9MICO</name>
<organism evidence="4 5">
    <name type="scientific">Cryobacterium glaciale</name>
    <dbReference type="NCBI Taxonomy" id="1259145"/>
    <lineage>
        <taxon>Bacteria</taxon>
        <taxon>Bacillati</taxon>
        <taxon>Actinomycetota</taxon>
        <taxon>Actinomycetes</taxon>
        <taxon>Micrococcales</taxon>
        <taxon>Microbacteriaceae</taxon>
        <taxon>Cryobacterium</taxon>
    </lineage>
</organism>
<dbReference type="Pfam" id="PF13579">
    <property type="entry name" value="Glyco_trans_4_4"/>
    <property type="match status" value="1"/>
</dbReference>
<dbReference type="EMBL" id="SOEY01000007">
    <property type="protein sequence ID" value="TFB75820.1"/>
    <property type="molecule type" value="Genomic_DNA"/>
</dbReference>
<dbReference type="PANTHER" id="PTHR12526">
    <property type="entry name" value="GLYCOSYLTRANSFERASE"/>
    <property type="match status" value="1"/>
</dbReference>
<dbReference type="SUPFAM" id="SSF53756">
    <property type="entry name" value="UDP-Glycosyltransferase/glycogen phosphorylase"/>
    <property type="match status" value="1"/>
</dbReference>
<dbReference type="GO" id="GO:0016757">
    <property type="term" value="F:glycosyltransferase activity"/>
    <property type="evidence" value="ECO:0007669"/>
    <property type="project" value="UniProtKB-KW"/>
</dbReference>
<dbReference type="Proteomes" id="UP000298173">
    <property type="component" value="Unassembled WGS sequence"/>
</dbReference>
<dbReference type="CDD" id="cd03801">
    <property type="entry name" value="GT4_PimA-like"/>
    <property type="match status" value="1"/>
</dbReference>
<feature type="domain" description="Glycosyltransferase subfamily 4-like N-terminal" evidence="3">
    <location>
        <begin position="43"/>
        <end position="191"/>
    </location>
</feature>
<dbReference type="Pfam" id="PF13692">
    <property type="entry name" value="Glyco_trans_1_4"/>
    <property type="match status" value="1"/>
</dbReference>